<dbReference type="GO" id="GO:0005737">
    <property type="term" value="C:cytoplasm"/>
    <property type="evidence" value="ECO:0007669"/>
    <property type="project" value="TreeGrafter"/>
</dbReference>
<keyword evidence="7" id="KW-0408">Iron</keyword>
<dbReference type="Gene3D" id="3.50.50.60">
    <property type="entry name" value="FAD/NAD(P)-binding domain"/>
    <property type="match status" value="2"/>
</dbReference>
<dbReference type="InterPro" id="IPR017941">
    <property type="entry name" value="Rieske_2Fe-2S"/>
</dbReference>
<dbReference type="PROSITE" id="PS51296">
    <property type="entry name" value="RIESKE"/>
    <property type="match status" value="1"/>
</dbReference>
<keyword evidence="6" id="KW-0560">Oxidoreductase</keyword>
<dbReference type="Pfam" id="PF00355">
    <property type="entry name" value="Rieske"/>
    <property type="match status" value="1"/>
</dbReference>
<evidence type="ECO:0000259" key="9">
    <source>
        <dbReference type="PROSITE" id="PS51296"/>
    </source>
</evidence>
<dbReference type="InterPro" id="IPR016156">
    <property type="entry name" value="FAD/NAD-linked_Rdtase_dimer_sf"/>
</dbReference>
<dbReference type="InterPro" id="IPR036922">
    <property type="entry name" value="Rieske_2Fe-2S_sf"/>
</dbReference>
<evidence type="ECO:0000256" key="3">
    <source>
        <dbReference type="ARBA" id="ARBA00022714"/>
    </source>
</evidence>
<dbReference type="GO" id="GO:0046872">
    <property type="term" value="F:metal ion binding"/>
    <property type="evidence" value="ECO:0007669"/>
    <property type="project" value="UniProtKB-KW"/>
</dbReference>
<gene>
    <name evidence="10" type="ORF">FQ775_03965</name>
</gene>
<dbReference type="PANTHER" id="PTHR43557">
    <property type="entry name" value="APOPTOSIS-INDUCING FACTOR 1"/>
    <property type="match status" value="1"/>
</dbReference>
<dbReference type="PANTHER" id="PTHR43557:SF2">
    <property type="entry name" value="RIESKE DOMAIN-CONTAINING PROTEIN-RELATED"/>
    <property type="match status" value="1"/>
</dbReference>
<evidence type="ECO:0000256" key="8">
    <source>
        <dbReference type="ARBA" id="ARBA00023014"/>
    </source>
</evidence>
<evidence type="ECO:0000256" key="4">
    <source>
        <dbReference type="ARBA" id="ARBA00022723"/>
    </source>
</evidence>
<proteinExistence type="predicted"/>
<feature type="domain" description="Rieske" evidence="9">
    <location>
        <begin position="22"/>
        <end position="109"/>
    </location>
</feature>
<protein>
    <submittedName>
        <fullName evidence="10">FAD-dependent oxidoreductase</fullName>
    </submittedName>
</protein>
<dbReference type="SUPFAM" id="SSF51905">
    <property type="entry name" value="FAD/NAD(P)-binding domain"/>
    <property type="match status" value="1"/>
</dbReference>
<comment type="cofactor">
    <cofactor evidence="1">
        <name>FAD</name>
        <dbReference type="ChEBI" id="CHEBI:57692"/>
    </cofactor>
</comment>
<dbReference type="Gene3D" id="3.30.390.30">
    <property type="match status" value="1"/>
</dbReference>
<dbReference type="CDD" id="cd03478">
    <property type="entry name" value="Rieske_AIFL_N"/>
    <property type="match status" value="1"/>
</dbReference>
<evidence type="ECO:0000256" key="6">
    <source>
        <dbReference type="ARBA" id="ARBA00023002"/>
    </source>
</evidence>
<organism evidence="10 11">
    <name type="scientific">Nitratireductor mangrovi</name>
    <dbReference type="NCBI Taxonomy" id="2599600"/>
    <lineage>
        <taxon>Bacteria</taxon>
        <taxon>Pseudomonadati</taxon>
        <taxon>Pseudomonadota</taxon>
        <taxon>Alphaproteobacteria</taxon>
        <taxon>Hyphomicrobiales</taxon>
        <taxon>Phyllobacteriaceae</taxon>
        <taxon>Nitratireductor</taxon>
    </lineage>
</organism>
<dbReference type="Pfam" id="PF07992">
    <property type="entry name" value="Pyr_redox_2"/>
    <property type="match status" value="1"/>
</dbReference>
<dbReference type="GO" id="GO:0016651">
    <property type="term" value="F:oxidoreductase activity, acting on NAD(P)H"/>
    <property type="evidence" value="ECO:0007669"/>
    <property type="project" value="TreeGrafter"/>
</dbReference>
<dbReference type="InterPro" id="IPR036188">
    <property type="entry name" value="FAD/NAD-bd_sf"/>
</dbReference>
<dbReference type="GO" id="GO:0051537">
    <property type="term" value="F:2 iron, 2 sulfur cluster binding"/>
    <property type="evidence" value="ECO:0007669"/>
    <property type="project" value="UniProtKB-KW"/>
</dbReference>
<evidence type="ECO:0000256" key="2">
    <source>
        <dbReference type="ARBA" id="ARBA00022630"/>
    </source>
</evidence>
<dbReference type="RefSeq" id="WP_146298250.1">
    <property type="nucleotide sequence ID" value="NZ_CP042301.2"/>
</dbReference>
<dbReference type="PRINTS" id="PR00368">
    <property type="entry name" value="FADPNR"/>
</dbReference>
<keyword evidence="4" id="KW-0479">Metal-binding</keyword>
<evidence type="ECO:0000256" key="1">
    <source>
        <dbReference type="ARBA" id="ARBA00001974"/>
    </source>
</evidence>
<accession>A0A5B8KVF8</accession>
<dbReference type="EMBL" id="CP042301">
    <property type="protein sequence ID" value="QDY99594.1"/>
    <property type="molecule type" value="Genomic_DNA"/>
</dbReference>
<keyword evidence="5" id="KW-0274">FAD</keyword>
<dbReference type="AlphaFoldDB" id="A0A5B8KVF8"/>
<dbReference type="SUPFAM" id="SSF55424">
    <property type="entry name" value="FAD/NAD-linked reductases, dimerisation (C-terminal) domain"/>
    <property type="match status" value="1"/>
</dbReference>
<dbReference type="SUPFAM" id="SSF50022">
    <property type="entry name" value="ISP domain"/>
    <property type="match status" value="1"/>
</dbReference>
<dbReference type="Pfam" id="PF14759">
    <property type="entry name" value="Reductase_C"/>
    <property type="match status" value="1"/>
</dbReference>
<name>A0A5B8KVF8_9HYPH</name>
<dbReference type="Proteomes" id="UP000321389">
    <property type="component" value="Chromosome"/>
</dbReference>
<dbReference type="PRINTS" id="PR00411">
    <property type="entry name" value="PNDRDTASEI"/>
</dbReference>
<evidence type="ECO:0000256" key="7">
    <source>
        <dbReference type="ARBA" id="ARBA00023004"/>
    </source>
</evidence>
<dbReference type="OrthoDB" id="7809559at2"/>
<keyword evidence="11" id="KW-1185">Reference proteome</keyword>
<reference evidence="10" key="1">
    <citation type="submission" date="2020-04" db="EMBL/GenBank/DDBJ databases">
        <title>Nitratireductor sp. nov. isolated from mangrove soil.</title>
        <authorList>
            <person name="Ye Y."/>
        </authorList>
    </citation>
    <scope>NUCLEOTIDE SEQUENCE</scope>
    <source>
        <strain evidence="10">SY7</strain>
    </source>
</reference>
<evidence type="ECO:0000313" key="11">
    <source>
        <dbReference type="Proteomes" id="UP000321389"/>
    </source>
</evidence>
<dbReference type="InterPro" id="IPR023753">
    <property type="entry name" value="FAD/NAD-binding_dom"/>
</dbReference>
<keyword evidence="2" id="KW-0285">Flavoprotein</keyword>
<keyword evidence="8" id="KW-0411">Iron-sulfur</keyword>
<dbReference type="Gene3D" id="2.102.10.10">
    <property type="entry name" value="Rieske [2Fe-2S] iron-sulphur domain"/>
    <property type="match status" value="1"/>
</dbReference>
<evidence type="ECO:0000256" key="5">
    <source>
        <dbReference type="ARBA" id="ARBA00022827"/>
    </source>
</evidence>
<evidence type="ECO:0000313" key="10">
    <source>
        <dbReference type="EMBL" id="QDY99594.1"/>
    </source>
</evidence>
<dbReference type="KEGG" id="niy:FQ775_03965"/>
<sequence length="508" mass="54586">MGSKPTGGTGPDLTRGFDLGGLREGEIFEGHVGDETVIVVRKGDDVLAVSGTCTHYGAPLSKGLLQGETIRCPWHHACFSLRTGEALRAPAFDPIECWSTTRRGNRVFVEERVERARPVKTAIPETLGEIVIIGGGAAGFAAAEMLRRRGFGGHLAMLSADTDAPYDRPNLSKDYLAGDAPEEWIPLRSSDFYRQNEVDLNLGTTAIRIDSRAGVVSTVDGRSFHFDRLLLAPGAEPATLPATDHPNVFTLRSLADSRAIIERAKTARSAVVLGAGFIGLEVAAALRARGIEVQVVAPDRQPLEKVLGLDLGRHVRSLHERHGVVFHLEDVVSHIKEDHVTLAGGDVLDADLIVVAIGVTPRTLLAKSAGIATGEGILVDEYLETSVPGIFAAGDAAEWLERASGTHTRSEHWVVAQRQGQVAACNMLGERRVFADAPFFWSAHYETSIRFVGHSRHWDSTEIEGDLEAGEAVVRYRSEGKVVAVAAIGQDREALNAAVSLEQGFVAG</sequence>
<keyword evidence="3" id="KW-0001">2Fe-2S</keyword>
<dbReference type="InterPro" id="IPR050446">
    <property type="entry name" value="FAD-oxidoreductase/Apoptosis"/>
</dbReference>
<dbReference type="InterPro" id="IPR028202">
    <property type="entry name" value="Reductase_C"/>
</dbReference>